<protein>
    <submittedName>
        <fullName evidence="5">Helix-turn-helix domain-containing protein</fullName>
    </submittedName>
</protein>
<sequence>MIKAIIESKAIPEYGIRDIINYRAIDWSESEDFFYLTNIPSKFEPYFVQPNYYCVGMITTGSLKISISGQVHSLTTNSLMIYRPGQTFKVVSIAEKTQGTFILFTKKFLEYLNENIFSVRNKSFLSNGISSMIELTQQDSSRVSALFQEIFYLLQSLSKTNWELIARNLTSALLYETDNLLGPYTRQGNVTSTEGDNLASAFNNLVMKYFKTSRSLTFYATKLGITTSTLYVEIKKKLGESPSALIAHRVISEASYLITHTSRTFSEIGYLLNFTDPFTFSKYFKKHTGLSPKQYRKQLISQ</sequence>
<evidence type="ECO:0000256" key="3">
    <source>
        <dbReference type="ARBA" id="ARBA00023163"/>
    </source>
</evidence>
<evidence type="ECO:0000313" key="5">
    <source>
        <dbReference type="EMBL" id="TKT90723.1"/>
    </source>
</evidence>
<dbReference type="Pfam" id="PF12833">
    <property type="entry name" value="HTH_18"/>
    <property type="match status" value="1"/>
</dbReference>
<dbReference type="SUPFAM" id="SSF51215">
    <property type="entry name" value="Regulatory protein AraC"/>
    <property type="match status" value="1"/>
</dbReference>
<dbReference type="PANTHER" id="PTHR43280:SF32">
    <property type="entry name" value="TRANSCRIPTIONAL REGULATORY PROTEIN"/>
    <property type="match status" value="1"/>
</dbReference>
<evidence type="ECO:0000256" key="1">
    <source>
        <dbReference type="ARBA" id="ARBA00023015"/>
    </source>
</evidence>
<dbReference type="PANTHER" id="PTHR43280">
    <property type="entry name" value="ARAC-FAMILY TRANSCRIPTIONAL REGULATOR"/>
    <property type="match status" value="1"/>
</dbReference>
<dbReference type="EMBL" id="SZVO01000008">
    <property type="protein sequence ID" value="TKT90723.1"/>
    <property type="molecule type" value="Genomic_DNA"/>
</dbReference>
<keyword evidence="6" id="KW-1185">Reference proteome</keyword>
<name>A0A4V6BKG4_9BACT</name>
<dbReference type="Gene3D" id="1.10.10.60">
    <property type="entry name" value="Homeodomain-like"/>
    <property type="match status" value="1"/>
</dbReference>
<dbReference type="GO" id="GO:0003700">
    <property type="term" value="F:DNA-binding transcription factor activity"/>
    <property type="evidence" value="ECO:0007669"/>
    <property type="project" value="InterPro"/>
</dbReference>
<evidence type="ECO:0000259" key="4">
    <source>
        <dbReference type="PROSITE" id="PS01124"/>
    </source>
</evidence>
<dbReference type="AlphaFoldDB" id="A0A4V6BKG4"/>
<dbReference type="PROSITE" id="PS01124">
    <property type="entry name" value="HTH_ARAC_FAMILY_2"/>
    <property type="match status" value="1"/>
</dbReference>
<dbReference type="Pfam" id="PF02311">
    <property type="entry name" value="AraC_binding"/>
    <property type="match status" value="1"/>
</dbReference>
<proteinExistence type="predicted"/>
<comment type="caution">
    <text evidence="5">The sequence shown here is derived from an EMBL/GenBank/DDBJ whole genome shotgun (WGS) entry which is preliminary data.</text>
</comment>
<dbReference type="RefSeq" id="WP_137341267.1">
    <property type="nucleotide sequence ID" value="NZ_BSQH01000003.1"/>
</dbReference>
<feature type="domain" description="HTH araC/xylS-type" evidence="4">
    <location>
        <begin position="200"/>
        <end position="298"/>
    </location>
</feature>
<dbReference type="GO" id="GO:0043565">
    <property type="term" value="F:sequence-specific DNA binding"/>
    <property type="evidence" value="ECO:0007669"/>
    <property type="project" value="InterPro"/>
</dbReference>
<evidence type="ECO:0000256" key="2">
    <source>
        <dbReference type="ARBA" id="ARBA00023125"/>
    </source>
</evidence>
<keyword evidence="2" id="KW-0238">DNA-binding</keyword>
<keyword evidence="1" id="KW-0805">Transcription regulation</keyword>
<dbReference type="InterPro" id="IPR009057">
    <property type="entry name" value="Homeodomain-like_sf"/>
</dbReference>
<dbReference type="SUPFAM" id="SSF46689">
    <property type="entry name" value="Homeodomain-like"/>
    <property type="match status" value="1"/>
</dbReference>
<dbReference type="SMART" id="SM00342">
    <property type="entry name" value="HTH_ARAC"/>
    <property type="match status" value="1"/>
</dbReference>
<organism evidence="5 6">
    <name type="scientific">Dyadobacter frigoris</name>
    <dbReference type="NCBI Taxonomy" id="2576211"/>
    <lineage>
        <taxon>Bacteria</taxon>
        <taxon>Pseudomonadati</taxon>
        <taxon>Bacteroidota</taxon>
        <taxon>Cytophagia</taxon>
        <taxon>Cytophagales</taxon>
        <taxon>Spirosomataceae</taxon>
        <taxon>Dyadobacter</taxon>
    </lineage>
</organism>
<reference evidence="5 6" key="1">
    <citation type="submission" date="2019-05" db="EMBL/GenBank/DDBJ databases">
        <title>Dyadobacter AR-3-8 sp. nov., isolated from arctic soil.</title>
        <authorList>
            <person name="Chaudhary D.K."/>
        </authorList>
    </citation>
    <scope>NUCLEOTIDE SEQUENCE [LARGE SCALE GENOMIC DNA]</scope>
    <source>
        <strain evidence="5 6">AR-3-8</strain>
    </source>
</reference>
<dbReference type="InterPro" id="IPR037923">
    <property type="entry name" value="HTH-like"/>
</dbReference>
<evidence type="ECO:0000313" key="6">
    <source>
        <dbReference type="Proteomes" id="UP000304900"/>
    </source>
</evidence>
<keyword evidence="3" id="KW-0804">Transcription</keyword>
<dbReference type="InterPro" id="IPR018060">
    <property type="entry name" value="HTH_AraC"/>
</dbReference>
<gene>
    <name evidence="5" type="ORF">FDK13_17285</name>
</gene>
<dbReference type="InterPro" id="IPR003313">
    <property type="entry name" value="AraC-bd"/>
</dbReference>
<dbReference type="Proteomes" id="UP000304900">
    <property type="component" value="Unassembled WGS sequence"/>
</dbReference>
<accession>A0A4V6BKG4</accession>
<dbReference type="OrthoDB" id="1007667at2"/>